<proteinExistence type="predicted"/>
<feature type="region of interest" description="Disordered" evidence="1">
    <location>
        <begin position="15"/>
        <end position="48"/>
    </location>
</feature>
<dbReference type="GeneID" id="94197403"/>
<comment type="caution">
    <text evidence="2">The sequence shown here is derived from an EMBL/GenBank/DDBJ whole genome shotgun (WGS) entry which is preliminary data.</text>
</comment>
<feature type="region of interest" description="Disordered" evidence="1">
    <location>
        <begin position="201"/>
        <end position="240"/>
    </location>
</feature>
<dbReference type="RefSeq" id="XP_067717991.1">
    <property type="nucleotide sequence ID" value="XM_067861890.1"/>
</dbReference>
<reference evidence="2 3" key="1">
    <citation type="submission" date="2021-06" db="EMBL/GenBank/DDBJ databases">
        <title>Genome sequence of Babesia caballi.</title>
        <authorList>
            <person name="Yamagishi J."/>
            <person name="Kidaka T."/>
            <person name="Ochi A."/>
        </authorList>
    </citation>
    <scope>NUCLEOTIDE SEQUENCE [LARGE SCALE GENOMIC DNA]</scope>
    <source>
        <strain evidence="2">USDA-D6B2</strain>
    </source>
</reference>
<evidence type="ECO:0000313" key="2">
    <source>
        <dbReference type="EMBL" id="GIX65922.1"/>
    </source>
</evidence>
<sequence>MDSAVFDDASIVDSCTGDPTLDTLRADATAKPGNPESDAESEAAAAAWATSDAIKEGCDGLNESLLTPNEASNGREKCLESDGPTAASGSKFAAPLAAVGDAKVTSVAEGDDGCDSKVGVAQGSPLLDARPNENRLGENITEVAGEVPAVALAVPLKRDARSTLEVTLAGVPAEERESAMDDGELSSLLDALRGELFENTVDAGEATDGVAEVRGSLSDEVGVTSNKEQGGLGVPDDIDR</sequence>
<dbReference type="EMBL" id="BPLF01000005">
    <property type="protein sequence ID" value="GIX65922.1"/>
    <property type="molecule type" value="Genomic_DNA"/>
</dbReference>
<accession>A0AAV4M1Y1</accession>
<evidence type="ECO:0000256" key="1">
    <source>
        <dbReference type="SAM" id="MobiDB-lite"/>
    </source>
</evidence>
<dbReference type="AlphaFoldDB" id="A0AAV4M1Y1"/>
<dbReference type="Proteomes" id="UP001497744">
    <property type="component" value="Unassembled WGS sequence"/>
</dbReference>
<keyword evidence="3" id="KW-1185">Reference proteome</keyword>
<feature type="region of interest" description="Disordered" evidence="1">
    <location>
        <begin position="62"/>
        <end position="88"/>
    </location>
</feature>
<protein>
    <submittedName>
        <fullName evidence="2">Uncharacterized protein</fullName>
    </submittedName>
</protein>
<name>A0AAV4M1Y1_BABCB</name>
<organism evidence="2 3">
    <name type="scientific">Babesia caballi</name>
    <dbReference type="NCBI Taxonomy" id="5871"/>
    <lineage>
        <taxon>Eukaryota</taxon>
        <taxon>Sar</taxon>
        <taxon>Alveolata</taxon>
        <taxon>Apicomplexa</taxon>
        <taxon>Aconoidasida</taxon>
        <taxon>Piroplasmida</taxon>
        <taxon>Babesiidae</taxon>
        <taxon>Babesia</taxon>
    </lineage>
</organism>
<gene>
    <name evidence="2" type="ORF">BcabD6B2_53570</name>
</gene>
<evidence type="ECO:0000313" key="3">
    <source>
        <dbReference type="Proteomes" id="UP001497744"/>
    </source>
</evidence>